<protein>
    <submittedName>
        <fullName evidence="1">Uncharacterized protein</fullName>
    </submittedName>
</protein>
<keyword evidence="2" id="KW-1185">Reference proteome</keyword>
<comment type="caution">
    <text evidence="1">The sequence shown here is derived from an EMBL/GenBank/DDBJ whole genome shotgun (WGS) entry which is preliminary data.</text>
</comment>
<dbReference type="Proteomes" id="UP000814033">
    <property type="component" value="Unassembled WGS sequence"/>
</dbReference>
<name>A0ACB8RXY2_9AGAM</name>
<sequence length="132" mass="13058">MHIVSVPLRSRQIGNLQCNLDRAGIVLSLAGAKGTVSDLATSNTTDASNIQTVANGIAGAQGAIGVIGKALITGQTAPADARTQVGGNLTQAITTLANIKSDDADTSSKLATAAKQLNDSATAGAGVVSNCK</sequence>
<reference evidence="1" key="2">
    <citation type="journal article" date="2022" name="New Phytol.">
        <title>Evolutionary transition to the ectomycorrhizal habit in the genomes of a hyperdiverse lineage of mushroom-forming fungi.</title>
        <authorList>
            <person name="Looney B."/>
            <person name="Miyauchi S."/>
            <person name="Morin E."/>
            <person name="Drula E."/>
            <person name="Courty P.E."/>
            <person name="Kohler A."/>
            <person name="Kuo A."/>
            <person name="LaButti K."/>
            <person name="Pangilinan J."/>
            <person name="Lipzen A."/>
            <person name="Riley R."/>
            <person name="Andreopoulos W."/>
            <person name="He G."/>
            <person name="Johnson J."/>
            <person name="Nolan M."/>
            <person name="Tritt A."/>
            <person name="Barry K.W."/>
            <person name="Grigoriev I.V."/>
            <person name="Nagy L.G."/>
            <person name="Hibbett D."/>
            <person name="Henrissat B."/>
            <person name="Matheny P.B."/>
            <person name="Labbe J."/>
            <person name="Martin F.M."/>
        </authorList>
    </citation>
    <scope>NUCLEOTIDE SEQUENCE</scope>
    <source>
        <strain evidence="1">FP105234-sp</strain>
    </source>
</reference>
<organism evidence="1 2">
    <name type="scientific">Auriscalpium vulgare</name>
    <dbReference type="NCBI Taxonomy" id="40419"/>
    <lineage>
        <taxon>Eukaryota</taxon>
        <taxon>Fungi</taxon>
        <taxon>Dikarya</taxon>
        <taxon>Basidiomycota</taxon>
        <taxon>Agaricomycotina</taxon>
        <taxon>Agaricomycetes</taxon>
        <taxon>Russulales</taxon>
        <taxon>Auriscalpiaceae</taxon>
        <taxon>Auriscalpium</taxon>
    </lineage>
</organism>
<dbReference type="EMBL" id="MU275883">
    <property type="protein sequence ID" value="KAI0048666.1"/>
    <property type="molecule type" value="Genomic_DNA"/>
</dbReference>
<evidence type="ECO:0000313" key="1">
    <source>
        <dbReference type="EMBL" id="KAI0048666.1"/>
    </source>
</evidence>
<accession>A0ACB8RXY2</accession>
<evidence type="ECO:0000313" key="2">
    <source>
        <dbReference type="Proteomes" id="UP000814033"/>
    </source>
</evidence>
<reference evidence="1" key="1">
    <citation type="submission" date="2021-02" db="EMBL/GenBank/DDBJ databases">
        <authorList>
            <consortium name="DOE Joint Genome Institute"/>
            <person name="Ahrendt S."/>
            <person name="Looney B.P."/>
            <person name="Miyauchi S."/>
            <person name="Morin E."/>
            <person name="Drula E."/>
            <person name="Courty P.E."/>
            <person name="Chicoki N."/>
            <person name="Fauchery L."/>
            <person name="Kohler A."/>
            <person name="Kuo A."/>
            <person name="Labutti K."/>
            <person name="Pangilinan J."/>
            <person name="Lipzen A."/>
            <person name="Riley R."/>
            <person name="Andreopoulos W."/>
            <person name="He G."/>
            <person name="Johnson J."/>
            <person name="Barry K.W."/>
            <person name="Grigoriev I.V."/>
            <person name="Nagy L."/>
            <person name="Hibbett D."/>
            <person name="Henrissat B."/>
            <person name="Matheny P.B."/>
            <person name="Labbe J."/>
            <person name="Martin F."/>
        </authorList>
    </citation>
    <scope>NUCLEOTIDE SEQUENCE</scope>
    <source>
        <strain evidence="1">FP105234-sp</strain>
    </source>
</reference>
<gene>
    <name evidence="1" type="ORF">FA95DRAFT_1490529</name>
</gene>
<proteinExistence type="predicted"/>